<dbReference type="Gene3D" id="2.40.160.20">
    <property type="match status" value="1"/>
</dbReference>
<dbReference type="PATRIC" id="fig|29422.6.peg.92"/>
<dbReference type="OrthoDB" id="5647782at2"/>
<dbReference type="STRING" id="29422.Lbru_0091"/>
<reference evidence="4 5" key="1">
    <citation type="submission" date="2015-11" db="EMBL/GenBank/DDBJ databases">
        <title>Genomic analysis of 38 Legionella species identifies large and diverse effector repertoires.</title>
        <authorList>
            <person name="Burstein D."/>
            <person name="Amaro F."/>
            <person name="Zusman T."/>
            <person name="Lifshitz Z."/>
            <person name="Cohen O."/>
            <person name="Gilbert J.A."/>
            <person name="Pupko T."/>
            <person name="Shuman H.A."/>
            <person name="Segal G."/>
        </authorList>
    </citation>
    <scope>NUCLEOTIDE SEQUENCE [LARGE SCALE GENOMIC DNA]</scope>
    <source>
        <strain evidence="4 5">ATCC 43878</strain>
    </source>
</reference>
<organism evidence="4 5">
    <name type="scientific">Legionella brunensis</name>
    <dbReference type="NCBI Taxonomy" id="29422"/>
    <lineage>
        <taxon>Bacteria</taxon>
        <taxon>Pseudomonadati</taxon>
        <taxon>Pseudomonadota</taxon>
        <taxon>Gammaproteobacteria</taxon>
        <taxon>Legionellales</taxon>
        <taxon>Legionellaceae</taxon>
        <taxon>Legionella</taxon>
    </lineage>
</organism>
<dbReference type="Pfam" id="PF13505">
    <property type="entry name" value="OMP_b-brl"/>
    <property type="match status" value="1"/>
</dbReference>
<feature type="domain" description="Outer membrane protein beta-barrel" evidence="3">
    <location>
        <begin position="76"/>
        <end position="245"/>
    </location>
</feature>
<dbReference type="Proteomes" id="UP000054742">
    <property type="component" value="Unassembled WGS sequence"/>
</dbReference>
<keyword evidence="5" id="KW-1185">Reference proteome</keyword>
<dbReference type="RefSeq" id="WP_058440214.1">
    <property type="nucleotide sequence ID" value="NZ_CAAAHU010000001.1"/>
</dbReference>
<sequence length="247" mass="26870">MSKMKLQIAALCFFSSSVLAGTMGLEENTIWPLVFTLSGGPAWITGQNDQTITVEPDVVKTYTADSDDETVGIAELFIGWNTASSSSIQGQLGLAVVGTSQATLNGSIWEDADPNFDNYYYSYKVRHFHVAAKAKLLGNLGYSFMPYLSGSLGYGYNRATNFSITPKIFQEVPAPAFTDANTSSFTYTAGAGIEWAFSSNWRVGIGYEFADWGKVEFGLAPGQIPGSSYGLNHLYSQQFQLSLSYFS</sequence>
<evidence type="ECO:0000313" key="5">
    <source>
        <dbReference type="Proteomes" id="UP000054742"/>
    </source>
</evidence>
<protein>
    <recommendedName>
        <fullName evidence="3">Outer membrane protein beta-barrel domain-containing protein</fullName>
    </recommendedName>
</protein>
<proteinExistence type="predicted"/>
<keyword evidence="1 2" id="KW-0732">Signal</keyword>
<comment type="caution">
    <text evidence="4">The sequence shown here is derived from an EMBL/GenBank/DDBJ whole genome shotgun (WGS) entry which is preliminary data.</text>
</comment>
<dbReference type="EMBL" id="LNXV01000003">
    <property type="protein sequence ID" value="KTC86862.1"/>
    <property type="molecule type" value="Genomic_DNA"/>
</dbReference>
<accession>A0A0W0SU22</accession>
<feature type="chain" id="PRO_5006912363" description="Outer membrane protein beta-barrel domain-containing protein" evidence="2">
    <location>
        <begin position="21"/>
        <end position="247"/>
    </location>
</feature>
<dbReference type="InterPro" id="IPR027385">
    <property type="entry name" value="Beta-barrel_OMP"/>
</dbReference>
<name>A0A0W0SU22_9GAMM</name>
<evidence type="ECO:0000259" key="3">
    <source>
        <dbReference type="Pfam" id="PF13505"/>
    </source>
</evidence>
<evidence type="ECO:0000256" key="1">
    <source>
        <dbReference type="ARBA" id="ARBA00022729"/>
    </source>
</evidence>
<evidence type="ECO:0000313" key="4">
    <source>
        <dbReference type="EMBL" id="KTC86862.1"/>
    </source>
</evidence>
<gene>
    <name evidence="4" type="ORF">Lbru_0091</name>
</gene>
<dbReference type="InterPro" id="IPR011250">
    <property type="entry name" value="OMP/PagP_B-barrel"/>
</dbReference>
<dbReference type="AlphaFoldDB" id="A0A0W0SU22"/>
<feature type="signal peptide" evidence="2">
    <location>
        <begin position="1"/>
        <end position="20"/>
    </location>
</feature>
<dbReference type="SUPFAM" id="SSF56925">
    <property type="entry name" value="OMPA-like"/>
    <property type="match status" value="1"/>
</dbReference>
<evidence type="ECO:0000256" key="2">
    <source>
        <dbReference type="SAM" id="SignalP"/>
    </source>
</evidence>